<dbReference type="InterPro" id="IPR045425">
    <property type="entry name" value="DUF6508"/>
</dbReference>
<organism evidence="1 2">
    <name type="scientific">Anditalea andensis</name>
    <dbReference type="NCBI Taxonomy" id="1048983"/>
    <lineage>
        <taxon>Bacteria</taxon>
        <taxon>Pseudomonadati</taxon>
        <taxon>Bacteroidota</taxon>
        <taxon>Cytophagia</taxon>
        <taxon>Cytophagales</taxon>
        <taxon>Cytophagaceae</taxon>
        <taxon>Anditalea</taxon>
    </lineage>
</organism>
<dbReference type="Pfam" id="PF20118">
    <property type="entry name" value="DUF6508"/>
    <property type="match status" value="1"/>
</dbReference>
<proteinExistence type="predicted"/>
<dbReference type="STRING" id="1048983.EL17_08635"/>
<dbReference type="AlphaFoldDB" id="A0A074L2W2"/>
<keyword evidence="2" id="KW-1185">Reference proteome</keyword>
<evidence type="ECO:0000313" key="2">
    <source>
        <dbReference type="Proteomes" id="UP000027821"/>
    </source>
</evidence>
<protein>
    <submittedName>
        <fullName evidence="1">Uncharacterized protein</fullName>
    </submittedName>
</protein>
<reference evidence="1 2" key="1">
    <citation type="submission" date="2014-04" db="EMBL/GenBank/DDBJ databases">
        <title>Characterization and application of a salt tolerant electro-active bacterium.</title>
        <authorList>
            <person name="Yang L."/>
            <person name="Wei S."/>
            <person name="Tay Q.X.M."/>
        </authorList>
    </citation>
    <scope>NUCLEOTIDE SEQUENCE [LARGE SCALE GENOMIC DNA]</scope>
    <source>
        <strain evidence="1 2">LY1</strain>
    </source>
</reference>
<dbReference type="Proteomes" id="UP000027821">
    <property type="component" value="Unassembled WGS sequence"/>
</dbReference>
<evidence type="ECO:0000313" key="1">
    <source>
        <dbReference type="EMBL" id="KEO74193.1"/>
    </source>
</evidence>
<dbReference type="EMBL" id="JMIH01000016">
    <property type="protein sequence ID" value="KEO74193.1"/>
    <property type="molecule type" value="Genomic_DNA"/>
</dbReference>
<accession>A0A074L2W2</accession>
<comment type="caution">
    <text evidence="1">The sequence shown here is derived from an EMBL/GenBank/DDBJ whole genome shotgun (WGS) entry which is preliminary data.</text>
</comment>
<dbReference type="RefSeq" id="WP_035073092.1">
    <property type="nucleotide sequence ID" value="NZ_JMIH01000016.1"/>
</dbReference>
<gene>
    <name evidence="1" type="ORF">EL17_08635</name>
</gene>
<sequence length="158" mass="18755">MYLNFDSHQMGEIDLSFHWYELKKEEFENVFRYIPIMEAHFQKSERLMELDCTEEASMHFFNIDDLKWDLYKELAFIGLVTDSSWPDASHLENMLENPSDFHELDYMSLCKMIAISTSGSHFSDGYFDRKIKNRTVLKLLQALSRAIDKREKAKPIPE</sequence>
<name>A0A074L2W2_9BACT</name>
<dbReference type="OrthoDB" id="839060at2"/>